<name>A0AAD2FH22_9STRA</name>
<feature type="signal peptide" evidence="2">
    <location>
        <begin position="1"/>
        <end position="17"/>
    </location>
</feature>
<proteinExistence type="predicted"/>
<dbReference type="SUPFAM" id="SSF56112">
    <property type="entry name" value="Protein kinase-like (PK-like)"/>
    <property type="match status" value="1"/>
</dbReference>
<comment type="caution">
    <text evidence="4">The sequence shown here is derived from an EMBL/GenBank/DDBJ whole genome shotgun (WGS) entry which is preliminary data.</text>
</comment>
<keyword evidence="5" id="KW-1185">Reference proteome</keyword>
<dbReference type="GO" id="GO:0005524">
    <property type="term" value="F:ATP binding"/>
    <property type="evidence" value="ECO:0007669"/>
    <property type="project" value="InterPro"/>
</dbReference>
<sequence>MKSTLLLLSISTIGSWAFSTTNSHDRTQQSHPLGTCLKGSPDETEWTSDFDDFIPGSNPNSDGDDSSSGSAPAIASIFQRRGNRDWSGIQSRQFSLGEDLVLADFVGKMGFDEVTDWEYYYENEEDPSDRKVVQPNPFDDSKPKRTRKSSGSVVRVFRGEFVGRLGGTLRSMGLDNRVLVKEFTGEMALQLARYEMLSVGKLQSELLADNEDAADGLWIQMASSRTATARNDDSNVCELVKRLSKSKSAPFLGILGEVNLAELEDDWDPNEFYRALSVPPPKEGAIWIVYEYAGLNTCATYSEPAQLRRSRIPPKKTFFGVKEAPPLPEWRKRADYVVKGIMKGAIEAVAELHDSGIAHRSIGRSSVILTSRTQDKAEPSSVYATDTTFLSIKLSDFGFSGLLEESTYDDEFLMRARSFGFSFRKGDNSLAATNFAMAEDLHALGFVFLGLILSSLAELPRLDSPMPATDEDTLQRLLGEIFDKDIEQFREYVEAEEVWKSLVDYLDENDGAGWTVLETLFKAREKAAENKNSLSVITARGLLSNPFFQ</sequence>
<evidence type="ECO:0000256" key="2">
    <source>
        <dbReference type="SAM" id="SignalP"/>
    </source>
</evidence>
<evidence type="ECO:0000313" key="4">
    <source>
        <dbReference type="EMBL" id="CAJ1940104.1"/>
    </source>
</evidence>
<evidence type="ECO:0000313" key="5">
    <source>
        <dbReference type="Proteomes" id="UP001295423"/>
    </source>
</evidence>
<dbReference type="Gene3D" id="1.10.510.10">
    <property type="entry name" value="Transferase(Phosphotransferase) domain 1"/>
    <property type="match status" value="1"/>
</dbReference>
<dbReference type="PANTHER" id="PTHR36796:SF1">
    <property type="entry name" value="PROTEIN KINASE SUPERFAMILY PROTEIN"/>
    <property type="match status" value="1"/>
</dbReference>
<dbReference type="InterPro" id="IPR000719">
    <property type="entry name" value="Prot_kinase_dom"/>
</dbReference>
<feature type="region of interest" description="Disordered" evidence="1">
    <location>
        <begin position="125"/>
        <end position="149"/>
    </location>
</feature>
<feature type="chain" id="PRO_5042282543" description="Protein kinase domain-containing protein" evidence="2">
    <location>
        <begin position="18"/>
        <end position="549"/>
    </location>
</feature>
<feature type="compositionally biased region" description="Low complexity" evidence="1">
    <location>
        <begin position="55"/>
        <end position="71"/>
    </location>
</feature>
<gene>
    <name evidence="4" type="ORF">CYCCA115_LOCUS6873</name>
</gene>
<dbReference type="PROSITE" id="PS50011">
    <property type="entry name" value="PROTEIN_KINASE_DOM"/>
    <property type="match status" value="1"/>
</dbReference>
<dbReference type="PANTHER" id="PTHR36796">
    <property type="entry name" value="PROTEIN KINASE SUPERFAMILY PROTEIN"/>
    <property type="match status" value="1"/>
</dbReference>
<evidence type="ECO:0000259" key="3">
    <source>
        <dbReference type="PROSITE" id="PS50011"/>
    </source>
</evidence>
<dbReference type="Proteomes" id="UP001295423">
    <property type="component" value="Unassembled WGS sequence"/>
</dbReference>
<accession>A0AAD2FH22</accession>
<reference evidence="4" key="1">
    <citation type="submission" date="2023-08" db="EMBL/GenBank/DDBJ databases">
        <authorList>
            <person name="Audoor S."/>
            <person name="Bilcke G."/>
        </authorList>
    </citation>
    <scope>NUCLEOTIDE SEQUENCE</scope>
</reference>
<dbReference type="GO" id="GO:0004672">
    <property type="term" value="F:protein kinase activity"/>
    <property type="evidence" value="ECO:0007669"/>
    <property type="project" value="InterPro"/>
</dbReference>
<protein>
    <recommendedName>
        <fullName evidence="3">Protein kinase domain-containing protein</fullName>
    </recommendedName>
</protein>
<feature type="domain" description="Protein kinase" evidence="3">
    <location>
        <begin position="191"/>
        <end position="548"/>
    </location>
</feature>
<dbReference type="EMBL" id="CAKOGP040000890">
    <property type="protein sequence ID" value="CAJ1940104.1"/>
    <property type="molecule type" value="Genomic_DNA"/>
</dbReference>
<evidence type="ECO:0000256" key="1">
    <source>
        <dbReference type="SAM" id="MobiDB-lite"/>
    </source>
</evidence>
<feature type="region of interest" description="Disordered" evidence="1">
    <location>
        <begin position="22"/>
        <end position="71"/>
    </location>
</feature>
<dbReference type="AlphaFoldDB" id="A0AAD2FH22"/>
<keyword evidence="2" id="KW-0732">Signal</keyword>
<feature type="compositionally biased region" description="Acidic residues" evidence="1">
    <location>
        <begin position="42"/>
        <end position="52"/>
    </location>
</feature>
<organism evidence="4 5">
    <name type="scientific">Cylindrotheca closterium</name>
    <dbReference type="NCBI Taxonomy" id="2856"/>
    <lineage>
        <taxon>Eukaryota</taxon>
        <taxon>Sar</taxon>
        <taxon>Stramenopiles</taxon>
        <taxon>Ochrophyta</taxon>
        <taxon>Bacillariophyta</taxon>
        <taxon>Bacillariophyceae</taxon>
        <taxon>Bacillariophycidae</taxon>
        <taxon>Bacillariales</taxon>
        <taxon>Bacillariaceae</taxon>
        <taxon>Cylindrotheca</taxon>
    </lineage>
</organism>
<dbReference type="InterPro" id="IPR011009">
    <property type="entry name" value="Kinase-like_dom_sf"/>
</dbReference>